<dbReference type="InterPro" id="IPR052943">
    <property type="entry name" value="TMTC_O-mannosyl-trnsfr"/>
</dbReference>
<name>A0ABP9C2L4_9GAMM</name>
<dbReference type="EMBL" id="BAABJE010000017">
    <property type="protein sequence ID" value="GAA4802160.1"/>
    <property type="molecule type" value="Genomic_DNA"/>
</dbReference>
<gene>
    <name evidence="2" type="ORF">GCM10023307_31030</name>
</gene>
<keyword evidence="3" id="KW-1185">Reference proteome</keyword>
<dbReference type="PANTHER" id="PTHR44809">
    <property type="match status" value="1"/>
</dbReference>
<dbReference type="Proteomes" id="UP001499959">
    <property type="component" value="Unassembled WGS sequence"/>
</dbReference>
<proteinExistence type="predicted"/>
<dbReference type="Pfam" id="PF01075">
    <property type="entry name" value="Glyco_transf_9"/>
    <property type="match status" value="1"/>
</dbReference>
<sequence length="511" mass="54660">MTADPQRSTIVPASALPPDARAADASPAPEVLATAASLARAGRWDDAIATIQPHLQESPACWPLASALADLLEATGATMDAIAALRGFVAHAPRSAEGWHRLAGLLHRTGDHAQAIDAAATAVALRDDWAQALNRLGCLLEGVDSLKATAALERAVACAGPWNAPRLNLARLWRDRGRTADAIALLLDATTRDPADAAARVALAETRLQHGDHADGWRDYDWRFGHGGQVPAYPGTDAPVWDGRPLRGEIVMVWLEQGLGDQLQFCRYLPAIAAAGGRVWLQAPRVLQPLLASLGAVERFVDEGEVPAGFDLQIPLLSLPHALRTTVPDIPRAPYLSVDTPSADAARLPADAGGLRVGVVFASRADHPAATRRDCPLPQLRALSDVPQVALHSLQFGADASAVVRAQDWPIVDLAPMLGDFAQTAAIVRAMDLVITVDTAMAHLCGALGHPVWTLLSTPCDWRWQCGRDDSPWYPSMRLYRQTTPGDWSTPLLQVRRDLAALAARRDAVPT</sequence>
<dbReference type="InterPro" id="IPR002201">
    <property type="entry name" value="Glyco_trans_9"/>
</dbReference>
<evidence type="ECO:0000313" key="2">
    <source>
        <dbReference type="EMBL" id="GAA4802160.1"/>
    </source>
</evidence>
<feature type="compositionally biased region" description="Low complexity" evidence="1">
    <location>
        <begin position="12"/>
        <end position="27"/>
    </location>
</feature>
<protein>
    <submittedName>
        <fullName evidence="2">Tetratricopeptide repeat-containing glycosyltransferase family protein</fullName>
    </submittedName>
</protein>
<dbReference type="RefSeq" id="WP_345304261.1">
    <property type="nucleotide sequence ID" value="NZ_BAABJE010000017.1"/>
</dbReference>
<dbReference type="Pfam" id="PF13432">
    <property type="entry name" value="TPR_16"/>
    <property type="match status" value="2"/>
</dbReference>
<evidence type="ECO:0000313" key="3">
    <source>
        <dbReference type="Proteomes" id="UP001499959"/>
    </source>
</evidence>
<dbReference type="Gene3D" id="3.40.50.2000">
    <property type="entry name" value="Glycogen Phosphorylase B"/>
    <property type="match status" value="1"/>
</dbReference>
<reference evidence="3" key="1">
    <citation type="journal article" date="2019" name="Int. J. Syst. Evol. Microbiol.">
        <title>The Global Catalogue of Microorganisms (GCM) 10K type strain sequencing project: providing services to taxonomists for standard genome sequencing and annotation.</title>
        <authorList>
            <consortium name="The Broad Institute Genomics Platform"/>
            <consortium name="The Broad Institute Genome Sequencing Center for Infectious Disease"/>
            <person name="Wu L."/>
            <person name="Ma J."/>
        </authorList>
    </citation>
    <scope>NUCLEOTIDE SEQUENCE [LARGE SCALE GENOMIC DNA]</scope>
    <source>
        <strain evidence="3">JCM 18204</strain>
    </source>
</reference>
<evidence type="ECO:0000256" key="1">
    <source>
        <dbReference type="SAM" id="MobiDB-lite"/>
    </source>
</evidence>
<dbReference type="Gene3D" id="1.25.40.10">
    <property type="entry name" value="Tetratricopeptide repeat domain"/>
    <property type="match status" value="1"/>
</dbReference>
<dbReference type="SUPFAM" id="SSF53756">
    <property type="entry name" value="UDP-Glycosyltransferase/glycogen phosphorylase"/>
    <property type="match status" value="1"/>
</dbReference>
<accession>A0ABP9C2L4</accession>
<organism evidence="2 3">
    <name type="scientific">Lysobacter hankyongensis</name>
    <dbReference type="NCBI Taxonomy" id="1176535"/>
    <lineage>
        <taxon>Bacteria</taxon>
        <taxon>Pseudomonadati</taxon>
        <taxon>Pseudomonadota</taxon>
        <taxon>Gammaproteobacteria</taxon>
        <taxon>Lysobacterales</taxon>
        <taxon>Lysobacteraceae</taxon>
        <taxon>Lysobacter</taxon>
    </lineage>
</organism>
<dbReference type="PANTHER" id="PTHR44809:SF1">
    <property type="entry name" value="PROTEIN O-MANNOSYL-TRANSFERASE TMTC1"/>
    <property type="match status" value="1"/>
</dbReference>
<dbReference type="InterPro" id="IPR011990">
    <property type="entry name" value="TPR-like_helical_dom_sf"/>
</dbReference>
<dbReference type="SUPFAM" id="SSF48452">
    <property type="entry name" value="TPR-like"/>
    <property type="match status" value="1"/>
</dbReference>
<feature type="region of interest" description="Disordered" evidence="1">
    <location>
        <begin position="1"/>
        <end position="27"/>
    </location>
</feature>
<comment type="caution">
    <text evidence="2">The sequence shown here is derived from an EMBL/GenBank/DDBJ whole genome shotgun (WGS) entry which is preliminary data.</text>
</comment>
<feature type="compositionally biased region" description="Polar residues" evidence="1">
    <location>
        <begin position="1"/>
        <end position="11"/>
    </location>
</feature>